<dbReference type="AlphaFoldDB" id="A0A8H7F279"/>
<name>A0A8H7F279_AGABI</name>
<dbReference type="Proteomes" id="UP000629468">
    <property type="component" value="Unassembled WGS sequence"/>
</dbReference>
<feature type="domain" description="Carboxylesterase type B" evidence="4">
    <location>
        <begin position="1"/>
        <end position="315"/>
    </location>
</feature>
<protein>
    <recommendedName>
        <fullName evidence="3">Carboxylic ester hydrolase</fullName>
        <ecNumber evidence="3">3.1.1.-</ecNumber>
    </recommendedName>
</protein>
<proteinExistence type="inferred from homology"/>
<reference evidence="5 6" key="1">
    <citation type="journal article" name="Sci. Rep.">
        <title>Telomere-to-telomere assembled and centromere annotated genomes of the two main subspecies of the button mushroom Agaricus bisporus reveal especially polymorphic chromosome ends.</title>
        <authorList>
            <person name="Sonnenberg A.S.M."/>
            <person name="Sedaghat-Telgerd N."/>
            <person name="Lavrijssen B."/>
            <person name="Ohm R.A."/>
            <person name="Hendrickx P.M."/>
            <person name="Scholtmeijer K."/>
            <person name="Baars J.J.P."/>
            <person name="van Peer A."/>
        </authorList>
    </citation>
    <scope>NUCLEOTIDE SEQUENCE [LARGE SCALE GENOMIC DNA]</scope>
    <source>
        <strain evidence="5 6">H119_p4</strain>
    </source>
</reference>
<dbReference type="EC" id="3.1.1.-" evidence="3"/>
<dbReference type="InterPro" id="IPR050309">
    <property type="entry name" value="Type-B_Carboxylest/Lipase"/>
</dbReference>
<keyword evidence="2 3" id="KW-0378">Hydrolase</keyword>
<gene>
    <name evidence="5" type="ORF">Agabi119p4_5648</name>
</gene>
<evidence type="ECO:0000256" key="2">
    <source>
        <dbReference type="ARBA" id="ARBA00022801"/>
    </source>
</evidence>
<dbReference type="InterPro" id="IPR002018">
    <property type="entry name" value="CarbesteraseB"/>
</dbReference>
<evidence type="ECO:0000313" key="6">
    <source>
        <dbReference type="Proteomes" id="UP000629468"/>
    </source>
</evidence>
<dbReference type="SUPFAM" id="SSF53474">
    <property type="entry name" value="alpha/beta-Hydrolases"/>
    <property type="match status" value="1"/>
</dbReference>
<dbReference type="Gene3D" id="3.40.50.1820">
    <property type="entry name" value="alpha/beta hydrolase"/>
    <property type="match status" value="1"/>
</dbReference>
<dbReference type="PROSITE" id="PS00122">
    <property type="entry name" value="CARBOXYLESTERASE_B_1"/>
    <property type="match status" value="1"/>
</dbReference>
<dbReference type="Pfam" id="PF00135">
    <property type="entry name" value="COesterase"/>
    <property type="match status" value="1"/>
</dbReference>
<organism evidence="5 6">
    <name type="scientific">Agaricus bisporus var. burnettii</name>
    <dbReference type="NCBI Taxonomy" id="192524"/>
    <lineage>
        <taxon>Eukaryota</taxon>
        <taxon>Fungi</taxon>
        <taxon>Dikarya</taxon>
        <taxon>Basidiomycota</taxon>
        <taxon>Agaricomycotina</taxon>
        <taxon>Agaricomycetes</taxon>
        <taxon>Agaricomycetidae</taxon>
        <taxon>Agaricales</taxon>
        <taxon>Agaricineae</taxon>
        <taxon>Agaricaceae</taxon>
        <taxon>Agaricus</taxon>
    </lineage>
</organism>
<dbReference type="EMBL" id="JABXXO010000007">
    <property type="protein sequence ID" value="KAF7773481.1"/>
    <property type="molecule type" value="Genomic_DNA"/>
</dbReference>
<dbReference type="InterPro" id="IPR029058">
    <property type="entry name" value="AB_hydrolase_fold"/>
</dbReference>
<dbReference type="GO" id="GO:0016787">
    <property type="term" value="F:hydrolase activity"/>
    <property type="evidence" value="ECO:0007669"/>
    <property type="project" value="UniProtKB-KW"/>
</dbReference>
<comment type="caution">
    <text evidence="5">The sequence shown here is derived from an EMBL/GenBank/DDBJ whole genome shotgun (WGS) entry which is preliminary data.</text>
</comment>
<evidence type="ECO:0000259" key="4">
    <source>
        <dbReference type="Pfam" id="PF00135"/>
    </source>
</evidence>
<sequence length="342" mass="37941">MQVALEFVQDNIAAFGGDPHKVTVWGQSSGGGSVMSHFIYPAERRLFRAGIAESATGPFKSSPPASTYDKPGLAFDRLLTSTGCQGNATPVDCLRDVPFKTLLDVSNSMISATLNHQLWEPCIGPNGSMATEEASSKIMRGDFLHLPYIGGQAQNSRLDDFIRGLVINNTTLTQDVFNQIHTLFKENDSSLGDPFNTGDSLFDRAAAFYTDEMFLGPRRLFFKHGLDLQPMFAYHFKEFIPGSDVTLGVTHATELPLVLNLLIGDDTTPPSVENDFANRLKDFWINFANDLNPSDDWPQFNNAAQRSIMQLMRNNITPVPDDFDVERTDFLNTVNVLGEFQK</sequence>
<dbReference type="InterPro" id="IPR019826">
    <property type="entry name" value="Carboxylesterase_B_AS"/>
</dbReference>
<dbReference type="PANTHER" id="PTHR11559">
    <property type="entry name" value="CARBOXYLESTERASE"/>
    <property type="match status" value="1"/>
</dbReference>
<evidence type="ECO:0000256" key="3">
    <source>
        <dbReference type="RuleBase" id="RU361235"/>
    </source>
</evidence>
<comment type="similarity">
    <text evidence="1 3">Belongs to the type-B carboxylesterase/lipase family.</text>
</comment>
<evidence type="ECO:0000256" key="1">
    <source>
        <dbReference type="ARBA" id="ARBA00005964"/>
    </source>
</evidence>
<evidence type="ECO:0000313" key="5">
    <source>
        <dbReference type="EMBL" id="KAF7773481.1"/>
    </source>
</evidence>
<accession>A0A8H7F279</accession>